<evidence type="ECO:0000259" key="1">
    <source>
        <dbReference type="Pfam" id="PF09362"/>
    </source>
</evidence>
<dbReference type="Proteomes" id="UP000663864">
    <property type="component" value="Unassembled WGS sequence"/>
</dbReference>
<dbReference type="CDD" id="cd00257">
    <property type="entry name" value="beta-trefoil_FSCN-like"/>
    <property type="match status" value="1"/>
</dbReference>
<protein>
    <recommendedName>
        <fullName evidence="1">DUF1996 domain-containing protein</fullName>
    </recommendedName>
</protein>
<name>A0A814QJ12_9BILA</name>
<dbReference type="AlphaFoldDB" id="A0A814QJ12"/>
<dbReference type="Pfam" id="PF09362">
    <property type="entry name" value="DUF1996"/>
    <property type="match status" value="1"/>
</dbReference>
<dbReference type="Gene3D" id="2.80.10.50">
    <property type="match status" value="1"/>
</dbReference>
<dbReference type="PANTHER" id="PTHR43662">
    <property type="match status" value="1"/>
</dbReference>
<evidence type="ECO:0000313" key="2">
    <source>
        <dbReference type="EMBL" id="CAF1121286.1"/>
    </source>
</evidence>
<dbReference type="PANTHER" id="PTHR43662:SF3">
    <property type="entry name" value="DOMAIN PROTEIN, PUTATIVE (AFU_ORTHOLOGUE AFUA_6G11970)-RELATED"/>
    <property type="match status" value="1"/>
</dbReference>
<feature type="domain" description="DUF1996" evidence="1">
    <location>
        <begin position="32"/>
        <end position="275"/>
    </location>
</feature>
<comment type="caution">
    <text evidence="2">The sequence shown here is derived from an EMBL/GenBank/DDBJ whole genome shotgun (WGS) entry which is preliminary data.</text>
</comment>
<dbReference type="InterPro" id="IPR018535">
    <property type="entry name" value="DUF1996"/>
</dbReference>
<accession>A0A814QJ12</accession>
<organism evidence="2 3">
    <name type="scientific">Rotaria sordida</name>
    <dbReference type="NCBI Taxonomy" id="392033"/>
    <lineage>
        <taxon>Eukaryota</taxon>
        <taxon>Metazoa</taxon>
        <taxon>Spiralia</taxon>
        <taxon>Gnathifera</taxon>
        <taxon>Rotifera</taxon>
        <taxon>Eurotatoria</taxon>
        <taxon>Bdelloidea</taxon>
        <taxon>Philodinida</taxon>
        <taxon>Philodinidae</taxon>
        <taxon>Rotaria</taxon>
    </lineage>
</organism>
<reference evidence="2" key="1">
    <citation type="submission" date="2021-02" db="EMBL/GenBank/DDBJ databases">
        <authorList>
            <person name="Nowell W R."/>
        </authorList>
    </citation>
    <scope>NUCLEOTIDE SEQUENCE</scope>
</reference>
<proteinExistence type="predicted"/>
<evidence type="ECO:0000313" key="3">
    <source>
        <dbReference type="Proteomes" id="UP000663864"/>
    </source>
</evidence>
<dbReference type="EMBL" id="CAJNOT010000977">
    <property type="protein sequence ID" value="CAF1121286.1"/>
    <property type="molecule type" value="Genomic_DNA"/>
</dbReference>
<sequence>MMVYLINYSEARTYPLWKVFCSGVPLYRGRADSIINPGTVSGHVHKVMGGNHFSAGVKNQSELELYEVTKSASCTTCSIHTVDNSNYWHPDLYYRWPNGTFSLVPNGGLTVYYIARTGINGGPQHANPNWQPFPKGLRMVAGNPFRRHFNQSIVEHHAISFVCLTDFGMPSAPETNGFQTDRYFCKNGFRMQVFFPMCWNNKTLDSPDHRSHMAYPTSYNGGDCPPSHPVRLPGIFYEAFYSVDQFPHGQGTQPFVLSSGDPTGYGFHGDFVNAWDTDVLKAVLADDSCNAENTNNGNNPERCLPLKSFVKARVDDDCELARPIPLTENIGMVAPIDRLPGCNPITYSNAAMCSQGAEPSSMNNEGTFHIQSKITGGYLTFDSATERVFANGSTINPTYRQVWGNGWAPRIQGRTVRNVEINKHLTMQDTLKVKGVVIDAWEIFSFEKQVDSEYVAIKNSRYGKYLKVEADFTISGQATSITDACLFKLVTPNGGFVPEGIRLADLQ</sequence>
<gene>
    <name evidence="2" type="ORF">ZHD862_LOCUS18646</name>
</gene>